<keyword evidence="6" id="KW-1185">Reference proteome</keyword>
<dbReference type="RefSeq" id="WP_034832789.1">
    <property type="nucleotide sequence ID" value="NZ_JOKH01000001.1"/>
</dbReference>
<evidence type="ECO:0000313" key="5">
    <source>
        <dbReference type="EMBL" id="KEQ19134.1"/>
    </source>
</evidence>
<dbReference type="CDD" id="cd06170">
    <property type="entry name" value="LuxR_C_like"/>
    <property type="match status" value="1"/>
</dbReference>
<dbReference type="PRINTS" id="PR00038">
    <property type="entry name" value="HTHLUXR"/>
</dbReference>
<dbReference type="PANTHER" id="PTHR44688">
    <property type="entry name" value="DNA-BINDING TRANSCRIPTIONAL ACTIVATOR DEVR_DOSR"/>
    <property type="match status" value="1"/>
</dbReference>
<feature type="domain" description="HTH luxR-type" evidence="4">
    <location>
        <begin position="146"/>
        <end position="211"/>
    </location>
</feature>
<keyword evidence="3" id="KW-0804">Transcription</keyword>
<dbReference type="Pfam" id="PF00196">
    <property type="entry name" value="GerE"/>
    <property type="match status" value="1"/>
</dbReference>
<gene>
    <name evidence="5" type="ORF">GZ78_03770</name>
</gene>
<dbReference type="GO" id="GO:0006355">
    <property type="term" value="P:regulation of DNA-templated transcription"/>
    <property type="evidence" value="ECO:0007669"/>
    <property type="project" value="InterPro"/>
</dbReference>
<dbReference type="PANTHER" id="PTHR44688:SF16">
    <property type="entry name" value="DNA-BINDING TRANSCRIPTIONAL ACTIVATOR DEVR_DOSR"/>
    <property type="match status" value="1"/>
</dbReference>
<dbReference type="SMART" id="SM00421">
    <property type="entry name" value="HTH_LUXR"/>
    <property type="match status" value="1"/>
</dbReference>
<dbReference type="PROSITE" id="PS50043">
    <property type="entry name" value="HTH_LUXR_2"/>
    <property type="match status" value="1"/>
</dbReference>
<evidence type="ECO:0000256" key="2">
    <source>
        <dbReference type="ARBA" id="ARBA00023125"/>
    </source>
</evidence>
<dbReference type="InterPro" id="IPR016032">
    <property type="entry name" value="Sig_transdc_resp-reg_C-effctor"/>
</dbReference>
<name>A0A081NL11_9GAMM</name>
<dbReference type="STRING" id="1137799.GZ78_03770"/>
<dbReference type="SUPFAM" id="SSF46894">
    <property type="entry name" value="C-terminal effector domain of the bipartite response regulators"/>
    <property type="match status" value="1"/>
</dbReference>
<dbReference type="Gene3D" id="1.10.10.10">
    <property type="entry name" value="Winged helix-like DNA-binding domain superfamily/Winged helix DNA-binding domain"/>
    <property type="match status" value="1"/>
</dbReference>
<dbReference type="Gene3D" id="3.40.50.2300">
    <property type="match status" value="1"/>
</dbReference>
<dbReference type="GO" id="GO:0003677">
    <property type="term" value="F:DNA binding"/>
    <property type="evidence" value="ECO:0007669"/>
    <property type="project" value="UniProtKB-KW"/>
</dbReference>
<dbReference type="EMBL" id="JOKH01000001">
    <property type="protein sequence ID" value="KEQ19134.1"/>
    <property type="molecule type" value="Genomic_DNA"/>
</dbReference>
<dbReference type="AlphaFoldDB" id="A0A081NL11"/>
<proteinExistence type="predicted"/>
<dbReference type="InterPro" id="IPR049151">
    <property type="entry name" value="CsgD-like_REC"/>
</dbReference>
<dbReference type="PROSITE" id="PS00622">
    <property type="entry name" value="HTH_LUXR_1"/>
    <property type="match status" value="1"/>
</dbReference>
<evidence type="ECO:0000256" key="1">
    <source>
        <dbReference type="ARBA" id="ARBA00023015"/>
    </source>
</evidence>
<reference evidence="5 6" key="1">
    <citation type="submission" date="2014-06" db="EMBL/GenBank/DDBJ databases">
        <title>Whole Genome Sequences of Three Symbiotic Endozoicomonas Bacteria.</title>
        <authorList>
            <person name="Neave M.J."/>
            <person name="Apprill A."/>
            <person name="Voolstra C.R."/>
        </authorList>
    </citation>
    <scope>NUCLEOTIDE SEQUENCE [LARGE SCALE GENOMIC DNA]</scope>
    <source>
        <strain evidence="5 6">DSM 25634</strain>
    </source>
</reference>
<evidence type="ECO:0000256" key="3">
    <source>
        <dbReference type="ARBA" id="ARBA00023163"/>
    </source>
</evidence>
<dbReference type="Proteomes" id="UP000028073">
    <property type="component" value="Unassembled WGS sequence"/>
</dbReference>
<organism evidence="5 6">
    <name type="scientific">Endozoicomonas numazuensis</name>
    <dbReference type="NCBI Taxonomy" id="1137799"/>
    <lineage>
        <taxon>Bacteria</taxon>
        <taxon>Pseudomonadati</taxon>
        <taxon>Pseudomonadota</taxon>
        <taxon>Gammaproteobacteria</taxon>
        <taxon>Oceanospirillales</taxon>
        <taxon>Endozoicomonadaceae</taxon>
        <taxon>Endozoicomonas</taxon>
    </lineage>
</organism>
<sequence>MKSVVYLITENSFQITLLENSLQKHFDFITISPEEIISTRIISHRSLFLMDMSILSKNCINDVITSLINNTPNPRIALFNTERDQCIQFLFEQYDIRGLFYKDDSLSHLIKGIQFIHNGDYWIPRKTLANVINKMRLSHKTDKQSQNSIPDELTPREKEILILVSTGATNTEIARRIFLSENTVKTHLSNLYKKLEIKNRTQASAWVKYHSPSP</sequence>
<comment type="caution">
    <text evidence="5">The sequence shown here is derived from an EMBL/GenBank/DDBJ whole genome shotgun (WGS) entry which is preliminary data.</text>
</comment>
<dbReference type="Pfam" id="PF21155">
    <property type="entry name" value="VpsT-like_REC"/>
    <property type="match status" value="1"/>
</dbReference>
<dbReference type="InterPro" id="IPR036388">
    <property type="entry name" value="WH-like_DNA-bd_sf"/>
</dbReference>
<protein>
    <recommendedName>
        <fullName evidence="4">HTH luxR-type domain-containing protein</fullName>
    </recommendedName>
</protein>
<dbReference type="OrthoDB" id="561214at2"/>
<dbReference type="InterPro" id="IPR000792">
    <property type="entry name" value="Tscrpt_reg_LuxR_C"/>
</dbReference>
<evidence type="ECO:0000259" key="4">
    <source>
        <dbReference type="PROSITE" id="PS50043"/>
    </source>
</evidence>
<evidence type="ECO:0000313" key="6">
    <source>
        <dbReference type="Proteomes" id="UP000028073"/>
    </source>
</evidence>
<accession>A0A081NL11</accession>
<keyword evidence="1" id="KW-0805">Transcription regulation</keyword>
<keyword evidence="2" id="KW-0238">DNA-binding</keyword>
<dbReference type="FunFam" id="1.10.10.10:FF:000153">
    <property type="entry name" value="LuxR family transcriptional regulator"/>
    <property type="match status" value="1"/>
</dbReference>
<dbReference type="eggNOG" id="COG2197">
    <property type="taxonomic scope" value="Bacteria"/>
</dbReference>